<dbReference type="PANTHER" id="PTHR30055">
    <property type="entry name" value="HTH-TYPE TRANSCRIPTIONAL REGULATOR RUTR"/>
    <property type="match status" value="1"/>
</dbReference>
<accession>A0A7I7L4X6</accession>
<dbReference type="PANTHER" id="PTHR30055:SF234">
    <property type="entry name" value="HTH-TYPE TRANSCRIPTIONAL REGULATOR BETI"/>
    <property type="match status" value="1"/>
</dbReference>
<dbReference type="SUPFAM" id="SSF46689">
    <property type="entry name" value="Homeodomain-like"/>
    <property type="match status" value="1"/>
</dbReference>
<protein>
    <submittedName>
        <fullName evidence="6">Putative TetR-family transcriptional regulator</fullName>
    </submittedName>
</protein>
<dbReference type="KEGG" id="mcoo:MCOO_46670"/>
<dbReference type="InterPro" id="IPR009057">
    <property type="entry name" value="Homeodomain-like_sf"/>
</dbReference>
<proteinExistence type="predicted"/>
<evidence type="ECO:0000313" key="7">
    <source>
        <dbReference type="Proteomes" id="UP000465866"/>
    </source>
</evidence>
<keyword evidence="7" id="KW-1185">Reference proteome</keyword>
<evidence type="ECO:0000313" key="6">
    <source>
        <dbReference type="EMBL" id="BBX48652.1"/>
    </source>
</evidence>
<dbReference type="Pfam" id="PF00440">
    <property type="entry name" value="TetR_N"/>
    <property type="match status" value="1"/>
</dbReference>
<evidence type="ECO:0000256" key="1">
    <source>
        <dbReference type="ARBA" id="ARBA00023015"/>
    </source>
</evidence>
<dbReference type="Proteomes" id="UP000465866">
    <property type="component" value="Chromosome"/>
</dbReference>
<feature type="DNA-binding region" description="H-T-H motif" evidence="4">
    <location>
        <begin position="43"/>
        <end position="62"/>
    </location>
</feature>
<feature type="domain" description="HTH tetR-type" evidence="5">
    <location>
        <begin position="21"/>
        <end position="80"/>
    </location>
</feature>
<dbReference type="InterPro" id="IPR050109">
    <property type="entry name" value="HTH-type_TetR-like_transc_reg"/>
</dbReference>
<dbReference type="PROSITE" id="PS50977">
    <property type="entry name" value="HTH_TETR_2"/>
    <property type="match status" value="1"/>
</dbReference>
<dbReference type="EMBL" id="AP022569">
    <property type="protein sequence ID" value="BBX48652.1"/>
    <property type="molecule type" value="Genomic_DNA"/>
</dbReference>
<dbReference type="Pfam" id="PF21306">
    <property type="entry name" value="TetR_C_40"/>
    <property type="match status" value="1"/>
</dbReference>
<keyword evidence="2 4" id="KW-0238">DNA-binding</keyword>
<dbReference type="InterPro" id="IPR001647">
    <property type="entry name" value="HTH_TetR"/>
</dbReference>
<keyword evidence="3" id="KW-0804">Transcription</keyword>
<sequence length="226" mass="24628">MAADPADQRSELPNRLERRKQRTRAALIQAAQVFIGAGKLNAPVLEITQAADVGMGSFYNHFDSKEELFAAALNEALDVHGALLDQITESLEDPAETFACSFRLTGRLFRRRPQESRVLLSNGVLLMSSDRGLAPRALRDIVAAVQAGRFRVDDPALALAVAGGALMGLGQLLADEPDRDDAAAADRVTEDVLRLFGMDADEAHEICQRPLPDLDHLGSEQDWLSR</sequence>
<dbReference type="InterPro" id="IPR049513">
    <property type="entry name" value="TetR_C_40"/>
</dbReference>
<name>A0A7I7L4X6_9MYCO</name>
<dbReference type="GO" id="GO:0000976">
    <property type="term" value="F:transcription cis-regulatory region binding"/>
    <property type="evidence" value="ECO:0007669"/>
    <property type="project" value="TreeGrafter"/>
</dbReference>
<dbReference type="Gene3D" id="1.10.357.10">
    <property type="entry name" value="Tetracycline Repressor, domain 2"/>
    <property type="match status" value="1"/>
</dbReference>
<dbReference type="RefSeq" id="WP_163780592.1">
    <property type="nucleotide sequence ID" value="NZ_AP022569.1"/>
</dbReference>
<dbReference type="AlphaFoldDB" id="A0A7I7L4X6"/>
<organism evidence="6 7">
    <name type="scientific">Mycobacterium cookii</name>
    <dbReference type="NCBI Taxonomy" id="1775"/>
    <lineage>
        <taxon>Bacteria</taxon>
        <taxon>Bacillati</taxon>
        <taxon>Actinomycetota</taxon>
        <taxon>Actinomycetes</taxon>
        <taxon>Mycobacteriales</taxon>
        <taxon>Mycobacteriaceae</taxon>
        <taxon>Mycobacterium</taxon>
    </lineage>
</organism>
<gene>
    <name evidence="6" type="ORF">MCOO_46670</name>
</gene>
<evidence type="ECO:0000256" key="2">
    <source>
        <dbReference type="ARBA" id="ARBA00023125"/>
    </source>
</evidence>
<dbReference type="GO" id="GO:0003700">
    <property type="term" value="F:DNA-binding transcription factor activity"/>
    <property type="evidence" value="ECO:0007669"/>
    <property type="project" value="TreeGrafter"/>
</dbReference>
<keyword evidence="1" id="KW-0805">Transcription regulation</keyword>
<evidence type="ECO:0000256" key="4">
    <source>
        <dbReference type="PROSITE-ProRule" id="PRU00335"/>
    </source>
</evidence>
<evidence type="ECO:0000256" key="3">
    <source>
        <dbReference type="ARBA" id="ARBA00023163"/>
    </source>
</evidence>
<evidence type="ECO:0000259" key="5">
    <source>
        <dbReference type="PROSITE" id="PS50977"/>
    </source>
</evidence>
<reference evidence="6 7" key="1">
    <citation type="journal article" date="2019" name="Emerg. Microbes Infect.">
        <title>Comprehensive subspecies identification of 175 nontuberculous mycobacteria species based on 7547 genomic profiles.</title>
        <authorList>
            <person name="Matsumoto Y."/>
            <person name="Kinjo T."/>
            <person name="Motooka D."/>
            <person name="Nabeya D."/>
            <person name="Jung N."/>
            <person name="Uechi K."/>
            <person name="Horii T."/>
            <person name="Iida T."/>
            <person name="Fujita J."/>
            <person name="Nakamura S."/>
        </authorList>
    </citation>
    <scope>NUCLEOTIDE SEQUENCE [LARGE SCALE GENOMIC DNA]</scope>
    <source>
        <strain evidence="6 7">JCM 12404</strain>
    </source>
</reference>